<dbReference type="CDD" id="cd03506">
    <property type="entry name" value="Delta6-FADS-like"/>
    <property type="match status" value="1"/>
</dbReference>
<keyword evidence="3" id="KW-0408">Iron</keyword>
<dbReference type="EMBL" id="GG745341">
    <property type="protein sequence ID" value="KNE63180.1"/>
    <property type="molecule type" value="Genomic_DNA"/>
</dbReference>
<evidence type="ECO:0000256" key="1">
    <source>
        <dbReference type="ARBA" id="ARBA00022617"/>
    </source>
</evidence>
<feature type="compositionally biased region" description="Basic residues" evidence="4">
    <location>
        <begin position="99"/>
        <end position="115"/>
    </location>
</feature>
<keyword evidence="2" id="KW-0479">Metal-binding</keyword>
<accession>A0A0L0SLB9</accession>
<evidence type="ECO:0000256" key="4">
    <source>
        <dbReference type="SAM" id="MobiDB-lite"/>
    </source>
</evidence>
<dbReference type="Pfam" id="PF00173">
    <property type="entry name" value="Cyt-b5"/>
    <property type="match status" value="1"/>
</dbReference>
<dbReference type="GO" id="GO:0020037">
    <property type="term" value="F:heme binding"/>
    <property type="evidence" value="ECO:0007669"/>
    <property type="project" value="InterPro"/>
</dbReference>
<evidence type="ECO:0000256" key="5">
    <source>
        <dbReference type="SAM" id="Phobius"/>
    </source>
</evidence>
<evidence type="ECO:0000256" key="2">
    <source>
        <dbReference type="ARBA" id="ARBA00022723"/>
    </source>
</evidence>
<dbReference type="Gene3D" id="3.10.120.10">
    <property type="entry name" value="Cytochrome b5-like heme/steroid binding domain"/>
    <property type="match status" value="1"/>
</dbReference>
<evidence type="ECO:0000256" key="3">
    <source>
        <dbReference type="ARBA" id="ARBA00023004"/>
    </source>
</evidence>
<dbReference type="InterPro" id="IPR018506">
    <property type="entry name" value="Cyt_B5_heme-BS"/>
</dbReference>
<dbReference type="SUPFAM" id="SSF55856">
    <property type="entry name" value="Cytochrome b5-like heme/steroid binding domain"/>
    <property type="match status" value="1"/>
</dbReference>
<dbReference type="eggNOG" id="KOG4232">
    <property type="taxonomic scope" value="Eukaryota"/>
</dbReference>
<dbReference type="PROSITE" id="PS50255">
    <property type="entry name" value="CYTOCHROME_B5_2"/>
    <property type="match status" value="1"/>
</dbReference>
<keyword evidence="5" id="KW-0812">Transmembrane</keyword>
<proteinExistence type="predicted"/>
<evidence type="ECO:0000259" key="6">
    <source>
        <dbReference type="PROSITE" id="PS50255"/>
    </source>
</evidence>
<dbReference type="FunFam" id="3.10.120.10:FF:000007">
    <property type="entry name" value="Sulfite oxidase, mitochondrial"/>
    <property type="match status" value="1"/>
</dbReference>
<dbReference type="GO" id="GO:0016020">
    <property type="term" value="C:membrane"/>
    <property type="evidence" value="ECO:0007669"/>
    <property type="project" value="TreeGrafter"/>
</dbReference>
<dbReference type="GO" id="GO:0006636">
    <property type="term" value="P:unsaturated fatty acid biosynthetic process"/>
    <property type="evidence" value="ECO:0007669"/>
    <property type="project" value="UniProtKB-ARBA"/>
</dbReference>
<evidence type="ECO:0000313" key="7">
    <source>
        <dbReference type="EMBL" id="KNE63180.1"/>
    </source>
</evidence>
<keyword evidence="5" id="KW-0472">Membrane</keyword>
<dbReference type="InterPro" id="IPR012171">
    <property type="entry name" value="Fatty_acid_desaturase"/>
</dbReference>
<dbReference type="GO" id="GO:0042759">
    <property type="term" value="P:long-chain fatty acid biosynthetic process"/>
    <property type="evidence" value="ECO:0007669"/>
    <property type="project" value="UniProtKB-ARBA"/>
</dbReference>
<evidence type="ECO:0000313" key="8">
    <source>
        <dbReference type="Proteomes" id="UP000054350"/>
    </source>
</evidence>
<keyword evidence="5" id="KW-1133">Transmembrane helix</keyword>
<feature type="region of interest" description="Disordered" evidence="4">
    <location>
        <begin position="34"/>
        <end position="122"/>
    </location>
</feature>
<feature type="transmembrane region" description="Helical" evidence="5">
    <location>
        <begin position="305"/>
        <end position="324"/>
    </location>
</feature>
<dbReference type="PROSITE" id="PS00191">
    <property type="entry name" value="CYTOCHROME_B5_1"/>
    <property type="match status" value="1"/>
</dbReference>
<gene>
    <name evidence="7" type="ORF">AMAG_08334</name>
</gene>
<feature type="transmembrane region" description="Helical" evidence="5">
    <location>
        <begin position="441"/>
        <end position="461"/>
    </location>
</feature>
<reference evidence="8" key="2">
    <citation type="submission" date="2009-11" db="EMBL/GenBank/DDBJ databases">
        <title>The Genome Sequence of Allomyces macrogynus strain ATCC 38327.</title>
        <authorList>
            <consortium name="The Broad Institute Genome Sequencing Platform"/>
            <person name="Russ C."/>
            <person name="Cuomo C."/>
            <person name="Shea T."/>
            <person name="Young S.K."/>
            <person name="Zeng Q."/>
            <person name="Koehrsen M."/>
            <person name="Haas B."/>
            <person name="Borodovsky M."/>
            <person name="Guigo R."/>
            <person name="Alvarado L."/>
            <person name="Berlin A."/>
            <person name="Borenstein D."/>
            <person name="Chen Z."/>
            <person name="Engels R."/>
            <person name="Freedman E."/>
            <person name="Gellesch M."/>
            <person name="Goldberg J."/>
            <person name="Griggs A."/>
            <person name="Gujja S."/>
            <person name="Heiman D."/>
            <person name="Hepburn T."/>
            <person name="Howarth C."/>
            <person name="Jen D."/>
            <person name="Larson L."/>
            <person name="Lewis B."/>
            <person name="Mehta T."/>
            <person name="Park D."/>
            <person name="Pearson M."/>
            <person name="Roberts A."/>
            <person name="Saif S."/>
            <person name="Shenoy N."/>
            <person name="Sisk P."/>
            <person name="Stolte C."/>
            <person name="Sykes S."/>
            <person name="Walk T."/>
            <person name="White J."/>
            <person name="Yandava C."/>
            <person name="Burger G."/>
            <person name="Gray M.W."/>
            <person name="Holland P.W.H."/>
            <person name="King N."/>
            <person name="Lang F.B.F."/>
            <person name="Roger A.J."/>
            <person name="Ruiz-Trillo I."/>
            <person name="Lander E."/>
            <person name="Nusbaum C."/>
        </authorList>
    </citation>
    <scope>NUCLEOTIDE SEQUENCE [LARGE SCALE GENOMIC DNA]</scope>
    <source>
        <strain evidence="8">ATCC 38327</strain>
    </source>
</reference>
<dbReference type="Pfam" id="PF00487">
    <property type="entry name" value="FA_desaturase"/>
    <property type="match status" value="1"/>
</dbReference>
<dbReference type="Proteomes" id="UP000054350">
    <property type="component" value="Unassembled WGS sequence"/>
</dbReference>
<reference evidence="7 8" key="1">
    <citation type="submission" date="2009-11" db="EMBL/GenBank/DDBJ databases">
        <title>Annotation of Allomyces macrogynus ATCC 38327.</title>
        <authorList>
            <consortium name="The Broad Institute Genome Sequencing Platform"/>
            <person name="Russ C."/>
            <person name="Cuomo C."/>
            <person name="Burger G."/>
            <person name="Gray M.W."/>
            <person name="Holland P.W.H."/>
            <person name="King N."/>
            <person name="Lang F.B.F."/>
            <person name="Roger A.J."/>
            <person name="Ruiz-Trillo I."/>
            <person name="Young S.K."/>
            <person name="Zeng Q."/>
            <person name="Gargeya S."/>
            <person name="Fitzgerald M."/>
            <person name="Haas B."/>
            <person name="Abouelleil A."/>
            <person name="Alvarado L."/>
            <person name="Arachchi H.M."/>
            <person name="Berlin A."/>
            <person name="Chapman S.B."/>
            <person name="Gearin G."/>
            <person name="Goldberg J."/>
            <person name="Griggs A."/>
            <person name="Gujja S."/>
            <person name="Hansen M."/>
            <person name="Heiman D."/>
            <person name="Howarth C."/>
            <person name="Larimer J."/>
            <person name="Lui A."/>
            <person name="MacDonald P.J.P."/>
            <person name="McCowen C."/>
            <person name="Montmayeur A."/>
            <person name="Murphy C."/>
            <person name="Neiman D."/>
            <person name="Pearson M."/>
            <person name="Priest M."/>
            <person name="Roberts A."/>
            <person name="Saif S."/>
            <person name="Shea T."/>
            <person name="Sisk P."/>
            <person name="Stolte C."/>
            <person name="Sykes S."/>
            <person name="Wortman J."/>
            <person name="Nusbaum C."/>
            <person name="Birren B."/>
        </authorList>
    </citation>
    <scope>NUCLEOTIDE SEQUENCE [LARGE SCALE GENOMIC DNA]</scope>
    <source>
        <strain evidence="7 8">ATCC 38327</strain>
    </source>
</reference>
<dbReference type="GO" id="GO:0016717">
    <property type="term" value="F:oxidoreductase activity, acting on paired donors, with oxidation of a pair of donors resulting in the reduction of molecular oxygen to two molecules of water"/>
    <property type="evidence" value="ECO:0007669"/>
    <property type="project" value="UniProtKB-ARBA"/>
</dbReference>
<dbReference type="AlphaFoldDB" id="A0A0L0SLB9"/>
<dbReference type="VEuPathDB" id="FungiDB:AMAG_08334"/>
<keyword evidence="8" id="KW-1185">Reference proteome</keyword>
<dbReference type="PRINTS" id="PR00363">
    <property type="entry name" value="CYTOCHROMEB5"/>
</dbReference>
<name>A0A0L0SLB9_ALLM3</name>
<organism evidence="7 8">
    <name type="scientific">Allomyces macrogynus (strain ATCC 38327)</name>
    <name type="common">Allomyces javanicus var. macrogynus</name>
    <dbReference type="NCBI Taxonomy" id="578462"/>
    <lineage>
        <taxon>Eukaryota</taxon>
        <taxon>Fungi</taxon>
        <taxon>Fungi incertae sedis</taxon>
        <taxon>Blastocladiomycota</taxon>
        <taxon>Blastocladiomycetes</taxon>
        <taxon>Blastocladiales</taxon>
        <taxon>Blastocladiaceae</taxon>
        <taxon>Allomyces</taxon>
    </lineage>
</organism>
<sequence>MTRSSSRPCLRGRCKLSGIALGRPWATCGREQPWITTDHHQDGGRRDTVDNDEVDDALSRGGDAESRDVRAAVKSSLTVETGSRRGQTTPSPLPSPLFRIRRSNSKRPDRARRTRNSPPRRAQLAALAPRLHAVHYPLQPPATMAATTAAEPASAAPQQTSKATRMIATAELAQHNTPTSLWVAIRGHVYDLTDFVARHPGGTDVLLFVAGRDATQLFEIYHPLKTRNMLHKYAIGTLTDNELPVFPPPSPFFVELKDRVDAYFKSSGQDPKYSVWTWGRYAVIYGMWFAAYYAQFYVPWVVDRLWAQVACAAVLGFFCAQIGLHPLHDASHCAMTHAPWMWQVLGATHDFLNGCSYVVWTYQHLLGHHPYTNIAGADPDILTGDPDVRRIKPSQRYFSHYNYQQWFVPVLYGVLGIKTRIQDVSIIYVLKSNDKIRINPMTVWHTAVFWLGKAFFVWHRIYLPLQVCSWDRVLILFLIADLVASYWLALTFQANHVVVETEWPQPNPKTNEMSIDWATMQVKTTQDYAHLDPFWTVATGALNYQTVHHLFPNISQFHYPALGEITKQVCKEHGIKYLVKDTFWEALGSHLGHLRILGLGLDMKKAE</sequence>
<dbReference type="OrthoDB" id="260519at2759"/>
<feature type="transmembrane region" description="Helical" evidence="5">
    <location>
        <begin position="273"/>
        <end position="293"/>
    </location>
</feature>
<feature type="compositionally biased region" description="Polar residues" evidence="4">
    <location>
        <begin position="75"/>
        <end position="90"/>
    </location>
</feature>
<feature type="compositionally biased region" description="Basic and acidic residues" evidence="4">
    <location>
        <begin position="37"/>
        <end position="49"/>
    </location>
</feature>
<dbReference type="InterPro" id="IPR036400">
    <property type="entry name" value="Cyt_B5-like_heme/steroid_sf"/>
</dbReference>
<keyword evidence="1" id="KW-0349">Heme</keyword>
<feature type="compositionally biased region" description="Basic and acidic residues" evidence="4">
    <location>
        <begin position="62"/>
        <end position="71"/>
    </location>
</feature>
<dbReference type="InterPro" id="IPR005804">
    <property type="entry name" value="FA_desaturase_dom"/>
</dbReference>
<dbReference type="GO" id="GO:0046872">
    <property type="term" value="F:metal ion binding"/>
    <property type="evidence" value="ECO:0007669"/>
    <property type="project" value="UniProtKB-KW"/>
</dbReference>
<dbReference type="PANTHER" id="PTHR19353">
    <property type="entry name" value="FATTY ACID DESATURASE 2"/>
    <property type="match status" value="1"/>
</dbReference>
<feature type="transmembrane region" description="Helical" evidence="5">
    <location>
        <begin position="473"/>
        <end position="492"/>
    </location>
</feature>
<protein>
    <recommendedName>
        <fullName evidence="6">Cytochrome b5 heme-binding domain-containing protein</fullName>
    </recommendedName>
</protein>
<feature type="domain" description="Cytochrome b5 heme-binding" evidence="6">
    <location>
        <begin position="164"/>
        <end position="239"/>
    </location>
</feature>
<dbReference type="OMA" id="GGAFWIE"/>
<dbReference type="InterPro" id="IPR001199">
    <property type="entry name" value="Cyt_B5-like_heme/steroid-bd"/>
</dbReference>
<dbReference type="STRING" id="578462.A0A0L0SLB9"/>
<dbReference type="SMART" id="SM01117">
    <property type="entry name" value="Cyt-b5"/>
    <property type="match status" value="1"/>
</dbReference>
<dbReference type="PANTHER" id="PTHR19353:SF19">
    <property type="entry name" value="DELTA(5) FATTY ACID DESATURASE C-RELATED"/>
    <property type="match status" value="1"/>
</dbReference>